<reference evidence="3 4" key="1">
    <citation type="journal article" date="2016" name="Front. Microbiol.">
        <title>Microevolution Analysis of Bacillus coahuilensis Unveils Differences in Phosphorus Acquisition Strategies and Their Regulation.</title>
        <authorList>
            <person name="Gomez-Lunar Z."/>
            <person name="Hernandez-Gonzalez I."/>
            <person name="Rodriguez-Torres M.D."/>
            <person name="Souza V."/>
            <person name="Olmedo-Alvarez G."/>
        </authorList>
    </citation>
    <scope>NUCLEOTIDE SEQUENCE [LARGE SCALE GENOMIC DNA]</scope>
    <source>
        <strain evidence="4">p1.1.43</strain>
    </source>
</reference>
<dbReference type="PATRIC" id="fig|1150625.3.peg.284"/>
<dbReference type="Proteomes" id="UP000074108">
    <property type="component" value="Unassembled WGS sequence"/>
</dbReference>
<accession>A0A147KC85</accession>
<keyword evidence="2" id="KW-0812">Transmembrane</keyword>
<feature type="transmembrane region" description="Helical" evidence="2">
    <location>
        <begin position="6"/>
        <end position="26"/>
    </location>
</feature>
<keyword evidence="4" id="KW-1185">Reference proteome</keyword>
<evidence type="ECO:0000313" key="3">
    <source>
        <dbReference type="EMBL" id="KUP09113.1"/>
    </source>
</evidence>
<evidence type="ECO:0000313" key="4">
    <source>
        <dbReference type="Proteomes" id="UP000074108"/>
    </source>
</evidence>
<keyword evidence="2" id="KW-1133">Transmembrane helix</keyword>
<sequence>MVYYTVITLGFLIVIGLFTWVFIFLLQGALDTRSAKYVDPPWEPIKLQEGLAQGPNIYTDEEETEEPRKET</sequence>
<name>A0A147KC85_9BACI</name>
<evidence type="ECO:0000256" key="2">
    <source>
        <dbReference type="SAM" id="Phobius"/>
    </source>
</evidence>
<comment type="caution">
    <text evidence="3">The sequence shown here is derived from an EMBL/GenBank/DDBJ whole genome shotgun (WGS) entry which is preliminary data.</text>
</comment>
<feature type="region of interest" description="Disordered" evidence="1">
    <location>
        <begin position="50"/>
        <end position="71"/>
    </location>
</feature>
<dbReference type="AlphaFoldDB" id="A0A147KC85"/>
<dbReference type="EMBL" id="LDYG01000003">
    <property type="protein sequence ID" value="KUP09113.1"/>
    <property type="molecule type" value="Genomic_DNA"/>
</dbReference>
<evidence type="ECO:0000256" key="1">
    <source>
        <dbReference type="SAM" id="MobiDB-lite"/>
    </source>
</evidence>
<protein>
    <submittedName>
        <fullName evidence="3">Uncharacterized protein</fullName>
    </submittedName>
</protein>
<proteinExistence type="predicted"/>
<keyword evidence="2" id="KW-0472">Membrane</keyword>
<organism evidence="3 4">
    <name type="scientific">Bacillus coahuilensis p1.1.43</name>
    <dbReference type="NCBI Taxonomy" id="1150625"/>
    <lineage>
        <taxon>Bacteria</taxon>
        <taxon>Bacillati</taxon>
        <taxon>Bacillota</taxon>
        <taxon>Bacilli</taxon>
        <taxon>Bacillales</taxon>
        <taxon>Bacillaceae</taxon>
        <taxon>Bacillus</taxon>
    </lineage>
</organism>
<gene>
    <name evidence="3" type="ORF">Q75_01355</name>
</gene>
<dbReference type="RefSeq" id="WP_059350085.1">
    <property type="nucleotide sequence ID" value="NZ_LDYG01000003.1"/>
</dbReference>